<dbReference type="GO" id="GO:0005634">
    <property type="term" value="C:nucleus"/>
    <property type="evidence" value="ECO:0007669"/>
    <property type="project" value="UniProtKB-SubCell"/>
</dbReference>
<dbReference type="AlphaFoldDB" id="A0A9P6WM13"/>
<reference evidence="6" key="1">
    <citation type="submission" date="2020-11" db="EMBL/GenBank/DDBJ databases">
        <title>Kefir isolates.</title>
        <authorList>
            <person name="Marcisauskas S."/>
            <person name="Kim Y."/>
            <person name="Blasche S."/>
        </authorList>
    </citation>
    <scope>NUCLEOTIDE SEQUENCE</scope>
    <source>
        <strain evidence="6">Olga-1</strain>
    </source>
</reference>
<evidence type="ECO:0000256" key="2">
    <source>
        <dbReference type="ARBA" id="ARBA00022723"/>
    </source>
</evidence>
<feature type="domain" description="Zn(2)-C6 fungal-type" evidence="5">
    <location>
        <begin position="23"/>
        <end position="53"/>
    </location>
</feature>
<dbReference type="InterPro" id="IPR001138">
    <property type="entry name" value="Zn2Cys6_DnaBD"/>
</dbReference>
<evidence type="ECO:0000313" key="7">
    <source>
        <dbReference type="Proteomes" id="UP000697127"/>
    </source>
</evidence>
<protein>
    <recommendedName>
        <fullName evidence="5">Zn(2)-C6 fungal-type domain-containing protein</fullName>
    </recommendedName>
</protein>
<organism evidence="6 7">
    <name type="scientific">Pichia californica</name>
    <dbReference type="NCBI Taxonomy" id="460514"/>
    <lineage>
        <taxon>Eukaryota</taxon>
        <taxon>Fungi</taxon>
        <taxon>Dikarya</taxon>
        <taxon>Ascomycota</taxon>
        <taxon>Saccharomycotina</taxon>
        <taxon>Pichiomycetes</taxon>
        <taxon>Pichiales</taxon>
        <taxon>Pichiaceae</taxon>
        <taxon>Pichia</taxon>
    </lineage>
</organism>
<dbReference type="GO" id="GO:0006351">
    <property type="term" value="P:DNA-templated transcription"/>
    <property type="evidence" value="ECO:0007669"/>
    <property type="project" value="InterPro"/>
</dbReference>
<dbReference type="InterPro" id="IPR007219">
    <property type="entry name" value="XnlR_reg_dom"/>
</dbReference>
<dbReference type="GO" id="GO:0003677">
    <property type="term" value="F:DNA binding"/>
    <property type="evidence" value="ECO:0007669"/>
    <property type="project" value="InterPro"/>
</dbReference>
<dbReference type="SMART" id="SM00906">
    <property type="entry name" value="Fungal_trans"/>
    <property type="match status" value="1"/>
</dbReference>
<dbReference type="Proteomes" id="UP000697127">
    <property type="component" value="Unassembled WGS sequence"/>
</dbReference>
<keyword evidence="7" id="KW-1185">Reference proteome</keyword>
<feature type="compositionally biased region" description="Polar residues" evidence="4">
    <location>
        <begin position="76"/>
        <end position="99"/>
    </location>
</feature>
<dbReference type="Gene3D" id="4.10.240.10">
    <property type="entry name" value="Zn(2)-C6 fungal-type DNA-binding domain"/>
    <property type="match status" value="1"/>
</dbReference>
<dbReference type="SUPFAM" id="SSF57701">
    <property type="entry name" value="Zn2/Cys6 DNA-binding domain"/>
    <property type="match status" value="1"/>
</dbReference>
<dbReference type="SMART" id="SM00066">
    <property type="entry name" value="GAL4"/>
    <property type="match status" value="1"/>
</dbReference>
<dbReference type="PANTHER" id="PTHR31001">
    <property type="entry name" value="UNCHARACTERIZED TRANSCRIPTIONAL REGULATORY PROTEIN"/>
    <property type="match status" value="1"/>
</dbReference>
<dbReference type="GO" id="GO:0000981">
    <property type="term" value="F:DNA-binding transcription factor activity, RNA polymerase II-specific"/>
    <property type="evidence" value="ECO:0007669"/>
    <property type="project" value="InterPro"/>
</dbReference>
<comment type="caution">
    <text evidence="6">The sequence shown here is derived from an EMBL/GenBank/DDBJ whole genome shotgun (WGS) entry which is preliminary data.</text>
</comment>
<proteinExistence type="predicted"/>
<dbReference type="GO" id="GO:0008270">
    <property type="term" value="F:zinc ion binding"/>
    <property type="evidence" value="ECO:0007669"/>
    <property type="project" value="InterPro"/>
</dbReference>
<name>A0A9P6WM13_9ASCO</name>
<dbReference type="CDD" id="cd12148">
    <property type="entry name" value="fungal_TF_MHR"/>
    <property type="match status" value="1"/>
</dbReference>
<dbReference type="EMBL" id="PUHW01000071">
    <property type="protein sequence ID" value="KAG0689601.1"/>
    <property type="molecule type" value="Genomic_DNA"/>
</dbReference>
<keyword evidence="3" id="KW-0539">Nucleus</keyword>
<dbReference type="CDD" id="cd00067">
    <property type="entry name" value="GAL4"/>
    <property type="match status" value="1"/>
</dbReference>
<dbReference type="Pfam" id="PF04082">
    <property type="entry name" value="Fungal_trans"/>
    <property type="match status" value="1"/>
</dbReference>
<keyword evidence="2" id="KW-0479">Metal-binding</keyword>
<accession>A0A9P6WM13</accession>
<evidence type="ECO:0000313" key="6">
    <source>
        <dbReference type="EMBL" id="KAG0689601.1"/>
    </source>
</evidence>
<evidence type="ECO:0000256" key="4">
    <source>
        <dbReference type="SAM" id="MobiDB-lite"/>
    </source>
</evidence>
<dbReference type="PROSITE" id="PS50048">
    <property type="entry name" value="ZN2_CY6_FUNGAL_2"/>
    <property type="match status" value="1"/>
</dbReference>
<evidence type="ECO:0000256" key="3">
    <source>
        <dbReference type="ARBA" id="ARBA00023242"/>
    </source>
</evidence>
<gene>
    <name evidence="6" type="ORF">C6P40_004807</name>
</gene>
<dbReference type="InterPro" id="IPR050613">
    <property type="entry name" value="Sec_Metabolite_Reg"/>
</dbReference>
<dbReference type="InterPro" id="IPR036864">
    <property type="entry name" value="Zn2-C6_fun-type_DNA-bd_sf"/>
</dbReference>
<evidence type="ECO:0000259" key="5">
    <source>
        <dbReference type="PROSITE" id="PS50048"/>
    </source>
</evidence>
<dbReference type="PROSITE" id="PS00463">
    <property type="entry name" value="ZN2_CY6_FUNGAL_1"/>
    <property type="match status" value="1"/>
</dbReference>
<evidence type="ECO:0000256" key="1">
    <source>
        <dbReference type="ARBA" id="ARBA00004123"/>
    </source>
</evidence>
<sequence>MSKSIPGSDHFRIDKFNTGRIKSCFECRERKRKCSREYPSCAYCSKHNYNCIYLSNDPGPTERHAKLLIDLKSGKTNENSNSTQTKIYSSPISTLSFSPTDKRKGNISSTTSTPNQDNSTSKDFTTIEIINHNLQIPYNNKDEITHNETSFKHFNKEKLNSLKQQTEHLKSLRPNVVDPSVDNSNSKNNFNVKIFNGNPFTRPELRVGSAFTKILNSSLNLQSNDIIVDLNLLSSFIPNRLESDILMDRYRSSVHPVIPILDLLSFFPLYEKFWNRQEKMNLSFYIILFTIFYASSVSLFEETCVNDKNANTEDSIKSMKYFVGAAEIALSMNNFPQNLSIVSLQAATILYSIVRNDCRTDDYISISSLVRYSQLIELNRDPLTYHKLTDTKEIQTRRLLWWQIYYLDCSTSLSTRLPPLIQQGEYDTQLPNEFKQYFNGQFKLDQAITFSNGRFRWIETCNKIVRASFNVKPLSDQELLRLSKDIENLSFCCSSLIQRMSDPINIMPSEEQFVKFASSVLSTFADRCFILLEILFSSQKREIPTSELISHDKGTYLNRAVEISSISNLEIIFLKEEIYEKQMHLLQEFMNYGSMPRNAIFVWEIRKFQPIQTLLSLLRGLIHDIYEKKIAISNLRIRKRAEIIDNAFSKLDYLSEHTTQLCQQRWKMLKTLKELTWDTLFSNHKTTNNLLVPDNNIIPNISYDLNSNVNFISDKDWDEIYEELADIHSVIDDNLNLKAWDDASGHFL</sequence>
<feature type="compositionally biased region" description="Polar residues" evidence="4">
    <location>
        <begin position="106"/>
        <end position="122"/>
    </location>
</feature>
<feature type="region of interest" description="Disordered" evidence="4">
    <location>
        <begin position="74"/>
        <end position="122"/>
    </location>
</feature>
<dbReference type="PANTHER" id="PTHR31001:SF40">
    <property type="entry name" value="ZN(II)2CYS6 TRANSCRIPTION FACTOR (EUROFUNG)"/>
    <property type="match status" value="1"/>
</dbReference>
<dbReference type="Pfam" id="PF00172">
    <property type="entry name" value="Zn_clus"/>
    <property type="match status" value="1"/>
</dbReference>
<comment type="subcellular location">
    <subcellularLocation>
        <location evidence="1">Nucleus</location>
    </subcellularLocation>
</comment>